<dbReference type="Proteomes" id="UP000199184">
    <property type="component" value="Unassembled WGS sequence"/>
</dbReference>
<gene>
    <name evidence="1" type="ORF">GA0061098_1008290</name>
</gene>
<evidence type="ECO:0000313" key="1">
    <source>
        <dbReference type="EMBL" id="SCB41418.1"/>
    </source>
</evidence>
<accession>A0A1C3WNC0</accession>
<protein>
    <recommendedName>
        <fullName evidence="3">DUF4238 domain-containing protein</fullName>
    </recommendedName>
</protein>
<organism evidence="1 2">
    <name type="scientific">Bradyrhizobium shewense</name>
    <dbReference type="NCBI Taxonomy" id="1761772"/>
    <lineage>
        <taxon>Bacteria</taxon>
        <taxon>Pseudomonadati</taxon>
        <taxon>Pseudomonadota</taxon>
        <taxon>Alphaproteobacteria</taxon>
        <taxon>Hyphomicrobiales</taxon>
        <taxon>Nitrobacteraceae</taxon>
        <taxon>Bradyrhizobium</taxon>
    </lineage>
</organism>
<keyword evidence="2" id="KW-1185">Reference proteome</keyword>
<dbReference type="AlphaFoldDB" id="A0A1C3WNC0"/>
<dbReference type="RefSeq" id="WP_091958696.1">
    <property type="nucleotide sequence ID" value="NZ_FMAI01000008.1"/>
</dbReference>
<reference evidence="2" key="1">
    <citation type="submission" date="2016-08" db="EMBL/GenBank/DDBJ databases">
        <authorList>
            <person name="Varghese N."/>
            <person name="Submissions Spin"/>
        </authorList>
    </citation>
    <scope>NUCLEOTIDE SEQUENCE [LARGE SCALE GENOMIC DNA]</scope>
    <source>
        <strain evidence="2">ERR11</strain>
    </source>
</reference>
<dbReference type="InterPro" id="IPR025332">
    <property type="entry name" value="DUF4238"/>
</dbReference>
<name>A0A1C3WNC0_9BRAD</name>
<evidence type="ECO:0008006" key="3">
    <source>
        <dbReference type="Google" id="ProtNLM"/>
    </source>
</evidence>
<evidence type="ECO:0000313" key="2">
    <source>
        <dbReference type="Proteomes" id="UP000199184"/>
    </source>
</evidence>
<dbReference type="EMBL" id="FMAI01000008">
    <property type="protein sequence ID" value="SCB41418.1"/>
    <property type="molecule type" value="Genomic_DNA"/>
</dbReference>
<sequence>MAKDHFVAQTYLRQWASPSSAMLRGYGKRTGKEFPCAPKDVCHEWDWDVNPYFKEHPRLLGDYRKIFEPQWRPTIAAVRTNKLSAEDKFVLSGYWALLTTCTPSWHRSAVILAERQLADFIPLLARNFAKEKPEYQDFVEEAIMKGWIKPNPDGQQIKAMLTQQLTRTMLLLYQLDWVVLRNSTDAPFITSDNPSSVFPRRPFFGGLARFLPLAPDLALFTAIDPGRKLTTELPDLERAAPGKVRRGNVTRKQAARLNRVTVMNADELVFSTRANGPVGRLVRNHRDFSVFVDHARFPTPDGGFLNASTMMVRRERAAVR</sequence>
<proteinExistence type="predicted"/>
<dbReference type="Pfam" id="PF14022">
    <property type="entry name" value="DUF4238"/>
    <property type="match status" value="1"/>
</dbReference>